<dbReference type="SUPFAM" id="SSF50475">
    <property type="entry name" value="FMN-binding split barrel"/>
    <property type="match status" value="1"/>
</dbReference>
<comment type="caution">
    <text evidence="8">The sequence shown here is derived from an EMBL/GenBank/DDBJ whole genome shotgun (WGS) entry which is preliminary data.</text>
</comment>
<protein>
    <recommendedName>
        <fullName evidence="7">Rubredoxin-like domain-containing protein</fullName>
    </recommendedName>
</protein>
<evidence type="ECO:0000256" key="1">
    <source>
        <dbReference type="ARBA" id="ARBA00001965"/>
    </source>
</evidence>
<dbReference type="InterPro" id="IPR048574">
    <property type="entry name" value="RUBY_RBDX"/>
</dbReference>
<dbReference type="GO" id="GO:0010181">
    <property type="term" value="F:FMN binding"/>
    <property type="evidence" value="ECO:0007669"/>
    <property type="project" value="InterPro"/>
</dbReference>
<dbReference type="PROSITE" id="PS50903">
    <property type="entry name" value="RUBREDOXIN_LIKE"/>
    <property type="match status" value="1"/>
</dbReference>
<comment type="cofactor">
    <cofactor evidence="1">
        <name>Fe(3+)</name>
        <dbReference type="ChEBI" id="CHEBI:29034"/>
    </cofactor>
</comment>
<evidence type="ECO:0000256" key="3">
    <source>
        <dbReference type="ARBA" id="ARBA00022723"/>
    </source>
</evidence>
<dbReference type="EMBL" id="QRYQ01000029">
    <property type="protein sequence ID" value="RGU89424.1"/>
    <property type="molecule type" value="Genomic_DNA"/>
</dbReference>
<gene>
    <name evidence="8" type="ORF">DWW32_11285</name>
</gene>
<sequence length="205" mass="22975">MDNTVLYDLSYGMYAVGVKDGMRECGCIVNTVFQVSTIGPLIALSMNKDNYTCSLIEKSKCFSLSILPETIDSQVITDLGFQTGKDKDKWAKLNHHLFKELPVVDDALGYMMCEVQSQMDAGTHFVFLAKVVDAKKGDSGKPMTYAYYHNVLKQSAPAKAPTYRKEEKWVCSVCGYVYDGDDFENEPDDYVCPVCGAKKEMFKLQ</sequence>
<keyword evidence="4" id="KW-0249">Electron transport</keyword>
<dbReference type="PANTHER" id="PTHR30466">
    <property type="entry name" value="FLAVIN REDUCTASE"/>
    <property type="match status" value="1"/>
</dbReference>
<proteinExistence type="predicted"/>
<dbReference type="InterPro" id="IPR024934">
    <property type="entry name" value="Rubredoxin-like_dom"/>
</dbReference>
<feature type="domain" description="Rubredoxin-like" evidence="7">
    <location>
        <begin position="166"/>
        <end position="205"/>
    </location>
</feature>
<dbReference type="CDD" id="cd00730">
    <property type="entry name" value="rubredoxin"/>
    <property type="match status" value="1"/>
</dbReference>
<keyword evidence="3" id="KW-0479">Metal-binding</keyword>
<reference evidence="8 9" key="1">
    <citation type="submission" date="2018-08" db="EMBL/GenBank/DDBJ databases">
        <title>A genome reference for cultivated species of the human gut microbiota.</title>
        <authorList>
            <person name="Zou Y."/>
            <person name="Xue W."/>
            <person name="Luo G."/>
        </authorList>
    </citation>
    <scope>NUCLEOTIDE SEQUENCE [LARGE SCALE GENOMIC DNA]</scope>
    <source>
        <strain evidence="8 9">AF15-20</strain>
    </source>
</reference>
<dbReference type="GO" id="GO:0005506">
    <property type="term" value="F:iron ion binding"/>
    <property type="evidence" value="ECO:0007669"/>
    <property type="project" value="InterPro"/>
</dbReference>
<evidence type="ECO:0000313" key="9">
    <source>
        <dbReference type="Proteomes" id="UP000265489"/>
    </source>
</evidence>
<dbReference type="Gene3D" id="2.20.28.10">
    <property type="match status" value="1"/>
</dbReference>
<dbReference type="GeneID" id="71769403"/>
<evidence type="ECO:0000256" key="2">
    <source>
        <dbReference type="ARBA" id="ARBA00022448"/>
    </source>
</evidence>
<evidence type="ECO:0000256" key="5">
    <source>
        <dbReference type="ARBA" id="ARBA00023002"/>
    </source>
</evidence>
<organism evidence="8 9">
    <name type="scientific">Holdemanella biformis</name>
    <dbReference type="NCBI Taxonomy" id="1735"/>
    <lineage>
        <taxon>Bacteria</taxon>
        <taxon>Bacillati</taxon>
        <taxon>Bacillota</taxon>
        <taxon>Erysipelotrichia</taxon>
        <taxon>Erysipelotrichales</taxon>
        <taxon>Erysipelotrichaceae</taxon>
        <taxon>Holdemanella</taxon>
    </lineage>
</organism>
<keyword evidence="5" id="KW-0560">Oxidoreductase</keyword>
<dbReference type="InterPro" id="IPR002563">
    <property type="entry name" value="Flavin_Rdtase-like_dom"/>
</dbReference>
<dbReference type="SMART" id="SM00903">
    <property type="entry name" value="Flavin_Reduct"/>
    <property type="match status" value="1"/>
</dbReference>
<dbReference type="AlphaFoldDB" id="A0A395W410"/>
<dbReference type="Gene3D" id="2.30.110.10">
    <property type="entry name" value="Electron Transport, Fmn-binding Protein, Chain A"/>
    <property type="match status" value="1"/>
</dbReference>
<keyword evidence="2" id="KW-0813">Transport</keyword>
<evidence type="ECO:0000256" key="4">
    <source>
        <dbReference type="ARBA" id="ARBA00022982"/>
    </source>
</evidence>
<dbReference type="InterPro" id="IPR012349">
    <property type="entry name" value="Split_barrel_FMN-bd"/>
</dbReference>
<dbReference type="PANTHER" id="PTHR30466:SF1">
    <property type="entry name" value="FMN REDUCTASE (NADH) RUTF"/>
    <property type="match status" value="1"/>
</dbReference>
<name>A0A395W410_9FIRM</name>
<accession>A0A395W410</accession>
<dbReference type="GO" id="GO:0042602">
    <property type="term" value="F:riboflavin reductase (NADPH) activity"/>
    <property type="evidence" value="ECO:0007669"/>
    <property type="project" value="TreeGrafter"/>
</dbReference>
<dbReference type="Pfam" id="PF21349">
    <property type="entry name" value="RUBY_RBDX"/>
    <property type="match status" value="1"/>
</dbReference>
<keyword evidence="6" id="KW-0408">Iron</keyword>
<dbReference type="Proteomes" id="UP000265489">
    <property type="component" value="Unassembled WGS sequence"/>
</dbReference>
<dbReference type="Pfam" id="PF01613">
    <property type="entry name" value="Flavin_Reduct"/>
    <property type="match status" value="1"/>
</dbReference>
<dbReference type="InterPro" id="IPR050268">
    <property type="entry name" value="NADH-dep_flavin_reductase"/>
</dbReference>
<evidence type="ECO:0000256" key="6">
    <source>
        <dbReference type="ARBA" id="ARBA00023004"/>
    </source>
</evidence>
<dbReference type="SUPFAM" id="SSF57802">
    <property type="entry name" value="Rubredoxin-like"/>
    <property type="match status" value="1"/>
</dbReference>
<evidence type="ECO:0000259" key="7">
    <source>
        <dbReference type="PROSITE" id="PS50903"/>
    </source>
</evidence>
<evidence type="ECO:0000313" key="8">
    <source>
        <dbReference type="EMBL" id="RGU89424.1"/>
    </source>
</evidence>
<dbReference type="InterPro" id="IPR024935">
    <property type="entry name" value="Rubredoxin_dom"/>
</dbReference>
<dbReference type="RefSeq" id="WP_003864857.1">
    <property type="nucleotide sequence ID" value="NZ_CABLCL010000061.1"/>
</dbReference>